<dbReference type="InterPro" id="IPR034505">
    <property type="entry name" value="Coproporphyrinogen-III_oxidase"/>
</dbReference>
<dbReference type="InterPro" id="IPR006638">
    <property type="entry name" value="Elp3/MiaA/NifB-like_rSAM"/>
</dbReference>
<proteinExistence type="predicted"/>
<evidence type="ECO:0000256" key="1">
    <source>
        <dbReference type="ARBA" id="ARBA00017228"/>
    </source>
</evidence>
<dbReference type="Pfam" id="PF04055">
    <property type="entry name" value="Radical_SAM"/>
    <property type="match status" value="1"/>
</dbReference>
<organism evidence="3 4">
    <name type="scientific">Ureaplasma ceti</name>
    <dbReference type="NCBI Taxonomy" id="3119530"/>
    <lineage>
        <taxon>Bacteria</taxon>
        <taxon>Bacillati</taxon>
        <taxon>Mycoplasmatota</taxon>
        <taxon>Mycoplasmoidales</taxon>
        <taxon>Mycoplasmoidaceae</taxon>
        <taxon>Ureaplasma</taxon>
    </lineage>
</organism>
<dbReference type="EMBL" id="BAABQM010000001">
    <property type="protein sequence ID" value="GAA5414303.1"/>
    <property type="molecule type" value="Genomic_DNA"/>
</dbReference>
<gene>
    <name evidence="3" type="primary">hemW</name>
    <name evidence="3" type="ORF">UREOM_0140</name>
</gene>
<protein>
    <recommendedName>
        <fullName evidence="1">Heme chaperone HemW</fullName>
    </recommendedName>
</protein>
<reference evidence="3" key="1">
    <citation type="submission" date="2024-02" db="EMBL/GenBank/DDBJ databases">
        <title>Draft genome sequence of new strains in genus Ureaplasma.</title>
        <authorList>
            <person name="Nakajima Y."/>
            <person name="Segawa T."/>
        </authorList>
    </citation>
    <scope>NUCLEOTIDE SEQUENCE [LARGE SCALE GENOMIC DNA]</scope>
    <source>
        <strain evidence="3">OM1</strain>
    </source>
</reference>
<accession>A0ABP9U4K6</accession>
<dbReference type="PANTHER" id="PTHR13932:SF5">
    <property type="entry name" value="RADICAL S-ADENOSYL METHIONINE DOMAIN-CONTAINING PROTEIN 1, MITOCHONDRIAL"/>
    <property type="match status" value="1"/>
</dbReference>
<dbReference type="SMART" id="SM00729">
    <property type="entry name" value="Elp3"/>
    <property type="match status" value="1"/>
</dbReference>
<dbReference type="InterPro" id="IPR007197">
    <property type="entry name" value="rSAM"/>
</dbReference>
<name>A0ABP9U4K6_9BACT</name>
<dbReference type="InterPro" id="IPR023404">
    <property type="entry name" value="rSAM_horseshoe"/>
</dbReference>
<dbReference type="PANTHER" id="PTHR13932">
    <property type="entry name" value="COPROPORPHYRINIGEN III OXIDASE"/>
    <property type="match status" value="1"/>
</dbReference>
<evidence type="ECO:0000313" key="3">
    <source>
        <dbReference type="EMBL" id="GAA5414303.1"/>
    </source>
</evidence>
<evidence type="ECO:0000259" key="2">
    <source>
        <dbReference type="PROSITE" id="PS51918"/>
    </source>
</evidence>
<comment type="caution">
    <text evidence="3">The sequence shown here is derived from an EMBL/GenBank/DDBJ whole genome shotgun (WGS) entry which is preliminary data.</text>
</comment>
<dbReference type="PROSITE" id="PS51918">
    <property type="entry name" value="RADICAL_SAM"/>
    <property type="match status" value="1"/>
</dbReference>
<feature type="domain" description="Radical SAM core" evidence="2">
    <location>
        <begin position="1"/>
        <end position="195"/>
    </location>
</feature>
<dbReference type="SUPFAM" id="SSF102114">
    <property type="entry name" value="Radical SAM enzymes"/>
    <property type="match status" value="1"/>
</dbReference>
<evidence type="ECO:0000313" key="4">
    <source>
        <dbReference type="Proteomes" id="UP001449582"/>
    </source>
</evidence>
<dbReference type="InterPro" id="IPR058240">
    <property type="entry name" value="rSAM_sf"/>
</dbReference>
<dbReference type="NCBIfam" id="NF004567">
    <property type="entry name" value="PRK05904.1"/>
    <property type="match status" value="1"/>
</dbReference>
<dbReference type="Gene3D" id="3.80.30.20">
    <property type="entry name" value="tm_1862 like domain"/>
    <property type="match status" value="1"/>
</dbReference>
<keyword evidence="4" id="KW-1185">Reference proteome</keyword>
<dbReference type="Proteomes" id="UP001449582">
    <property type="component" value="Unassembled WGS sequence"/>
</dbReference>
<sequence length="319" mass="37428">MQNFVNDLIRQIQLTSVPHQYTTIYLGGGTPNHLPDDLLAKLLECLQQYLDDTNNYEFTIECNPDLVTQTQIDVYKKYGLNRVSLGAQILNNKTLKILRREHNADHIQQAIDLLYQNDLTNVSLDFIYNLPNETYADLDDIFNFVHKNNIKHVSFYALELKPNSIMTKSKYHLDLDKEEDQMEYIEQKFQELGYHRYEVSNWCLAPEYESQHNKCYWLSRDWKALGYGASGFEHQHSYVITNKIPEPVAEVEKVSDKDWYFQILMMGLRLSAGLPLNQEPYKAAYEFYKDRLINCQIVDGYLRVNNLDLLDDTLLALMD</sequence>
<dbReference type="CDD" id="cd01335">
    <property type="entry name" value="Radical_SAM"/>
    <property type="match status" value="1"/>
</dbReference>